<keyword evidence="2" id="KW-1185">Reference proteome</keyword>
<dbReference type="Proteomes" id="UP000198816">
    <property type="component" value="Unassembled WGS sequence"/>
</dbReference>
<dbReference type="STRING" id="1058.SAMN05421783_102121"/>
<protein>
    <submittedName>
        <fullName evidence="1">Uncharacterized protein</fullName>
    </submittedName>
</protein>
<accession>A0A1H2RPK9</accession>
<evidence type="ECO:0000313" key="2">
    <source>
        <dbReference type="Proteomes" id="UP000198816"/>
    </source>
</evidence>
<dbReference type="AlphaFoldDB" id="A0A1H2RPK9"/>
<evidence type="ECO:0000313" key="1">
    <source>
        <dbReference type="EMBL" id="SDW21341.1"/>
    </source>
</evidence>
<dbReference type="EMBL" id="FNNZ01000002">
    <property type="protein sequence ID" value="SDW21341.1"/>
    <property type="molecule type" value="Genomic_DNA"/>
</dbReference>
<dbReference type="OrthoDB" id="9791222at2"/>
<sequence>MNINDKSDEEILEIAHPMWDELVQFSNKGQYGKFIRKFSYELLLGLNEVELGKQFAHSELSRNLVEERDFLGLIRRGEHVTVLYRMRSTAKEGEWLGRMVLGYEKGEVRIFAVSIF</sequence>
<proteinExistence type="predicted"/>
<organism evidence="1 2">
    <name type="scientific">Thiocapsa roseopersicina</name>
    <dbReference type="NCBI Taxonomy" id="1058"/>
    <lineage>
        <taxon>Bacteria</taxon>
        <taxon>Pseudomonadati</taxon>
        <taxon>Pseudomonadota</taxon>
        <taxon>Gammaproteobacteria</taxon>
        <taxon>Chromatiales</taxon>
        <taxon>Chromatiaceae</taxon>
        <taxon>Thiocapsa</taxon>
    </lineage>
</organism>
<name>A0A1H2RPK9_THIRO</name>
<reference evidence="2" key="1">
    <citation type="submission" date="2016-10" db="EMBL/GenBank/DDBJ databases">
        <authorList>
            <person name="Varghese N."/>
            <person name="Submissions S."/>
        </authorList>
    </citation>
    <scope>NUCLEOTIDE SEQUENCE [LARGE SCALE GENOMIC DNA]</scope>
    <source>
        <strain evidence="2">DSM 217</strain>
    </source>
</reference>
<gene>
    <name evidence="1" type="ORF">SAMN05421783_102121</name>
</gene>
<dbReference type="RefSeq" id="WP_093028104.1">
    <property type="nucleotide sequence ID" value="NZ_FNNZ01000002.1"/>
</dbReference>